<feature type="domain" description="DnaT DNA-binding" evidence="2">
    <location>
        <begin position="199"/>
        <end position="263"/>
    </location>
</feature>
<dbReference type="Proteomes" id="UP000275394">
    <property type="component" value="Unassembled WGS sequence"/>
</dbReference>
<evidence type="ECO:0000259" key="2">
    <source>
        <dbReference type="Pfam" id="PF17948"/>
    </source>
</evidence>
<feature type="compositionally biased region" description="Polar residues" evidence="1">
    <location>
        <begin position="165"/>
        <end position="178"/>
    </location>
</feature>
<name>A0A3N2DP93_9GAMM</name>
<protein>
    <recommendedName>
        <fullName evidence="2">DnaT DNA-binding domain-containing protein</fullName>
    </recommendedName>
</protein>
<dbReference type="RefSeq" id="WP_123712407.1">
    <property type="nucleotide sequence ID" value="NZ_RKHR01000004.1"/>
</dbReference>
<comment type="caution">
    <text evidence="3">The sequence shown here is derived from an EMBL/GenBank/DDBJ whole genome shotgun (WGS) entry which is preliminary data.</text>
</comment>
<feature type="domain" description="DnaT DNA-binding" evidence="2">
    <location>
        <begin position="356"/>
        <end position="419"/>
    </location>
</feature>
<feature type="compositionally biased region" description="Low complexity" evidence="1">
    <location>
        <begin position="104"/>
        <end position="121"/>
    </location>
</feature>
<feature type="compositionally biased region" description="Basic and acidic residues" evidence="1">
    <location>
        <begin position="436"/>
        <end position="447"/>
    </location>
</feature>
<reference evidence="3 4" key="1">
    <citation type="submission" date="2018-11" db="EMBL/GenBank/DDBJ databases">
        <title>Genomic Encyclopedia of Type Strains, Phase IV (KMG-IV): sequencing the most valuable type-strain genomes for metagenomic binning, comparative biology and taxonomic classification.</title>
        <authorList>
            <person name="Goeker M."/>
        </authorList>
    </citation>
    <scope>NUCLEOTIDE SEQUENCE [LARGE SCALE GENOMIC DNA]</scope>
    <source>
        <strain evidence="3 4">DSM 100316</strain>
    </source>
</reference>
<dbReference type="Gene3D" id="1.10.8.1180">
    <property type="match status" value="3"/>
</dbReference>
<gene>
    <name evidence="3" type="ORF">EDC56_2082</name>
</gene>
<accession>A0A3N2DP93</accession>
<feature type="compositionally biased region" description="Polar residues" evidence="1">
    <location>
        <begin position="425"/>
        <end position="435"/>
    </location>
</feature>
<evidence type="ECO:0000256" key="1">
    <source>
        <dbReference type="SAM" id="MobiDB-lite"/>
    </source>
</evidence>
<feature type="region of interest" description="Disordered" evidence="1">
    <location>
        <begin position="425"/>
        <end position="454"/>
    </location>
</feature>
<dbReference type="AlphaFoldDB" id="A0A3N2DP93"/>
<organism evidence="3 4">
    <name type="scientific">Sinobacterium caligoides</name>
    <dbReference type="NCBI Taxonomy" id="933926"/>
    <lineage>
        <taxon>Bacteria</taxon>
        <taxon>Pseudomonadati</taxon>
        <taxon>Pseudomonadota</taxon>
        <taxon>Gammaproteobacteria</taxon>
        <taxon>Cellvibrionales</taxon>
        <taxon>Spongiibacteraceae</taxon>
        <taxon>Sinobacterium</taxon>
    </lineage>
</organism>
<feature type="region of interest" description="Disordered" evidence="1">
    <location>
        <begin position="102"/>
        <end position="178"/>
    </location>
</feature>
<evidence type="ECO:0000313" key="4">
    <source>
        <dbReference type="Proteomes" id="UP000275394"/>
    </source>
</evidence>
<keyword evidence="4" id="KW-1185">Reference proteome</keyword>
<evidence type="ECO:0000313" key="3">
    <source>
        <dbReference type="EMBL" id="ROS01638.1"/>
    </source>
</evidence>
<sequence>MNMPLSLVQQRNIVIPSRLAEQIGLECAVLLQALSDYALHAENPEQGGFRWLQLPKSKLLALLPFWTENDIQRISDQLRDAGLIRLDSPQLALTDHYRFALNQSSTPSKNRSTSTRSTISRNLPNFTPRKRQLTPNATSPPPMRDSHNAVRDTQTSTGESEHRYSAQQRNNNSGVNNLQQRTIAPSWPTLGAKNNGQLIPSDWRPSESKIQQLSVIHGVPVEFCQQQVGEFVTYWLDAAERHVSWESKFHRHIVKEWQYQQVRNNQQQLKKQNKQERQTAAAADLNDWQPNAEAVEIMLRDGVDHDFIFNAVPEFILYWRERDSGAGQWNTKFLQHIRITWARYSATIDNDSLPQLMPGNWSPSADALDVLRMANIDLTFAESLIGEFVIFWRDSQQPQRSWNSKFIQHVKHHWARRHQLEAKNVGSQGHQNFTGKDQRSLVEKHTDSSWADDL</sequence>
<dbReference type="InterPro" id="IPR040480">
    <property type="entry name" value="DnaT_DNA_bind"/>
</dbReference>
<feature type="domain" description="DnaT DNA-binding" evidence="2">
    <location>
        <begin position="286"/>
        <end position="347"/>
    </location>
</feature>
<proteinExistence type="predicted"/>
<dbReference type="Pfam" id="PF17948">
    <property type="entry name" value="DnaT"/>
    <property type="match status" value="3"/>
</dbReference>
<dbReference type="EMBL" id="RKHR01000004">
    <property type="protein sequence ID" value="ROS01638.1"/>
    <property type="molecule type" value="Genomic_DNA"/>
</dbReference>